<dbReference type="EMBL" id="UINC01213242">
    <property type="protein sequence ID" value="SVE37928.1"/>
    <property type="molecule type" value="Genomic_DNA"/>
</dbReference>
<name>A0A383D219_9ZZZZ</name>
<reference evidence="1" key="1">
    <citation type="submission" date="2018-05" db="EMBL/GenBank/DDBJ databases">
        <authorList>
            <person name="Lanie J.A."/>
            <person name="Ng W.-L."/>
            <person name="Kazmierczak K.M."/>
            <person name="Andrzejewski T.M."/>
            <person name="Davidsen T.M."/>
            <person name="Wayne K.J."/>
            <person name="Tettelin H."/>
            <person name="Glass J.I."/>
            <person name="Rusch D."/>
            <person name="Podicherti R."/>
            <person name="Tsui H.-C.T."/>
            <person name="Winkler M.E."/>
        </authorList>
    </citation>
    <scope>NUCLEOTIDE SEQUENCE</scope>
</reference>
<dbReference type="AlphaFoldDB" id="A0A383D219"/>
<gene>
    <name evidence="1" type="ORF">METZ01_LOCUS490782</name>
</gene>
<feature type="non-terminal residue" evidence="1">
    <location>
        <position position="43"/>
    </location>
</feature>
<protein>
    <submittedName>
        <fullName evidence="1">Uncharacterized protein</fullName>
    </submittedName>
</protein>
<accession>A0A383D219</accession>
<evidence type="ECO:0000313" key="1">
    <source>
        <dbReference type="EMBL" id="SVE37928.1"/>
    </source>
</evidence>
<sequence>MSTVPNKFSFGRNETFNLRYSWIPKGIDVCLENHHIFNEDSAT</sequence>
<organism evidence="1">
    <name type="scientific">marine metagenome</name>
    <dbReference type="NCBI Taxonomy" id="408172"/>
    <lineage>
        <taxon>unclassified sequences</taxon>
        <taxon>metagenomes</taxon>
        <taxon>ecological metagenomes</taxon>
    </lineage>
</organism>
<proteinExistence type="predicted"/>